<dbReference type="EMBL" id="AP024525">
    <property type="protein sequence ID" value="BCT75047.1"/>
    <property type="molecule type" value="Genomic_DNA"/>
</dbReference>
<evidence type="ECO:0000256" key="2">
    <source>
        <dbReference type="SAM" id="MobiDB-lite"/>
    </source>
</evidence>
<gene>
    <name evidence="3" type="primary">noxC</name>
    <name evidence="3" type="ORF">SCMU_08890</name>
</gene>
<reference evidence="3 4" key="1">
    <citation type="journal article" date="2021" name="J. Biosci. Bioeng.">
        <title>Identification and characterization of a chc gene cluster responsible for the aromatization pathway of cyclohexanecarboxylate degradation in Sinomonas cyclohexanicum ATCC 51369.</title>
        <authorList>
            <person name="Yamamoto T."/>
            <person name="Hasegawa Y."/>
            <person name="Lau P.C.K."/>
            <person name="Iwaki H."/>
        </authorList>
    </citation>
    <scope>NUCLEOTIDE SEQUENCE [LARGE SCALE GENOMIC DNA]</scope>
    <source>
        <strain evidence="3 4">ATCC 51369</strain>
    </source>
</reference>
<dbReference type="Gene3D" id="3.50.50.60">
    <property type="entry name" value="FAD/NAD(P)-binding domain"/>
    <property type="match status" value="1"/>
</dbReference>
<dbReference type="Proteomes" id="UP001319861">
    <property type="component" value="Chromosome"/>
</dbReference>
<dbReference type="Pfam" id="PF13738">
    <property type="entry name" value="Pyr_redox_3"/>
    <property type="match status" value="1"/>
</dbReference>
<dbReference type="PANTHER" id="PTHR43539:SF78">
    <property type="entry name" value="FLAVIN-CONTAINING MONOOXYGENASE"/>
    <property type="match status" value="1"/>
</dbReference>
<evidence type="ECO:0000313" key="3">
    <source>
        <dbReference type="EMBL" id="BCT75047.1"/>
    </source>
</evidence>
<feature type="region of interest" description="Disordered" evidence="2">
    <location>
        <begin position="1"/>
        <end position="38"/>
    </location>
</feature>
<protein>
    <submittedName>
        <fullName evidence="3">Oxidoreductase</fullName>
    </submittedName>
</protein>
<dbReference type="InterPro" id="IPR036188">
    <property type="entry name" value="FAD/NAD-bd_sf"/>
</dbReference>
<evidence type="ECO:0000313" key="4">
    <source>
        <dbReference type="Proteomes" id="UP001319861"/>
    </source>
</evidence>
<dbReference type="InterPro" id="IPR050982">
    <property type="entry name" value="Auxin_biosynth/cation_transpt"/>
</dbReference>
<feature type="compositionally biased region" description="Polar residues" evidence="2">
    <location>
        <begin position="24"/>
        <end position="34"/>
    </location>
</feature>
<evidence type="ECO:0000256" key="1">
    <source>
        <dbReference type="ARBA" id="ARBA00023002"/>
    </source>
</evidence>
<dbReference type="PANTHER" id="PTHR43539">
    <property type="entry name" value="FLAVIN-BINDING MONOOXYGENASE-LIKE PROTEIN (AFU_ORTHOLOGUE AFUA_4G09220)"/>
    <property type="match status" value="1"/>
</dbReference>
<keyword evidence="1" id="KW-0560">Oxidoreductase</keyword>
<proteinExistence type="predicted"/>
<organism evidence="3 4">
    <name type="scientific">Sinomonas cyclohexanicum</name>
    <name type="common">Corynebacterium cyclohexanicum</name>
    <dbReference type="NCBI Taxonomy" id="322009"/>
    <lineage>
        <taxon>Bacteria</taxon>
        <taxon>Bacillati</taxon>
        <taxon>Actinomycetota</taxon>
        <taxon>Actinomycetes</taxon>
        <taxon>Micrococcales</taxon>
        <taxon>Micrococcaceae</taxon>
        <taxon>Sinomonas</taxon>
    </lineage>
</organism>
<sequence length="398" mass="42693">MPQHAGCTIRPTRRRAPQPYRRGMTSTQPQTSLPTGRDRRPRIIETIIVGGGQAGLATAHWLAETGREFLVIEASERIGTQWRERYDSLRLFTPGIANGLPGEPFPGPRFTFPSARELADYLEAYAAPFAERILTGARVTAVDALDGGGFRVETSAGEYRADNVVIAIGSDAMPTVPEVAGQLDPGIRQMHSSRYRNPDQFLPGPVLVVGAGTSGADLALEAVRSGHETWLSGRHPGEIPGSERVRGPIFWFVSNYVLSLKNPIGRKARPKIRGGSAPLVRTKRADLDAAGIHRTQARAVGAVDGKPQLDDGTVLDVANVLWCTGYRADYSFVPAATVGDDGFPLEHDGAAEGVPGLYFVGLVFQRTFASHLVGGVGKDAKLVAEMIGARSRTPVSTP</sequence>
<dbReference type="SUPFAM" id="SSF51905">
    <property type="entry name" value="FAD/NAD(P)-binding domain"/>
    <property type="match status" value="2"/>
</dbReference>
<dbReference type="PRINTS" id="PR00368">
    <property type="entry name" value="FADPNR"/>
</dbReference>
<accession>A0ABN6FDT4</accession>
<dbReference type="PRINTS" id="PR00411">
    <property type="entry name" value="PNDRDTASEI"/>
</dbReference>
<keyword evidence="4" id="KW-1185">Reference proteome</keyword>
<name>A0ABN6FDT4_SINCY</name>